<comment type="caution">
    <text evidence="10">The sequence shown here is derived from an EMBL/GenBank/DDBJ whole genome shotgun (WGS) entry which is preliminary data.</text>
</comment>
<comment type="similarity">
    <text evidence="2">Belongs to the GSP F family.</text>
</comment>
<dbReference type="Pfam" id="PF00482">
    <property type="entry name" value="T2SSF"/>
    <property type="match status" value="2"/>
</dbReference>
<dbReference type="GO" id="GO:0005886">
    <property type="term" value="C:plasma membrane"/>
    <property type="evidence" value="ECO:0007669"/>
    <property type="project" value="UniProtKB-SubCell"/>
</dbReference>
<protein>
    <recommendedName>
        <fullName evidence="9">Type II secretion system protein GspF domain-containing protein</fullName>
    </recommendedName>
</protein>
<dbReference type="Proteomes" id="UP000178099">
    <property type="component" value="Unassembled WGS sequence"/>
</dbReference>
<proteinExistence type="inferred from homology"/>
<keyword evidence="7 8" id="KW-0472">Membrane</keyword>
<keyword evidence="3" id="KW-1003">Cell membrane</keyword>
<sequence length="376" mass="41001">MENIGENKTDTEEAAIPELSRAAFWRSELLYGSVTLSDRIIFTRSLAAMVKAGLPLSRALAVLGKQSSKPAMRETVRALAVRISRGESLHEAFAASPRVFSPLFVAVVGVGEESGTLPEALLTISSHLKDTYDLEKRVRTALVYPAVIVVAIILVAVIMLLYVVPVLSATFQELGVELPFSTRLVIGVSTFLHDSLAFVLALFAGALFFIAGISQMRWGKRLFDFFILHVPLISPVVKEVNAARTARTLSSLLSAGIPILETLRVTEEVLQNSYYRGVVRNAHEDVAKGAPLSRVFTQYENLSPPLFSEMVAVGEETGKLSTLLGETAEFYEEEVERATRDMSAVLEPFLMVAIGVAVGFFALAMITPMYSLVNSI</sequence>
<dbReference type="PANTHER" id="PTHR30012">
    <property type="entry name" value="GENERAL SECRETION PATHWAY PROTEIN"/>
    <property type="match status" value="1"/>
</dbReference>
<accession>A0A1G2DBU8</accession>
<feature type="transmembrane region" description="Helical" evidence="8">
    <location>
        <begin position="142"/>
        <end position="164"/>
    </location>
</feature>
<dbReference type="EMBL" id="MHLN01000026">
    <property type="protein sequence ID" value="OGZ11084.1"/>
    <property type="molecule type" value="Genomic_DNA"/>
</dbReference>
<feature type="transmembrane region" description="Helical" evidence="8">
    <location>
        <begin position="184"/>
        <end position="211"/>
    </location>
</feature>
<comment type="subcellular location">
    <subcellularLocation>
        <location evidence="1">Cell inner membrane</location>
        <topology evidence="1">Multi-pass membrane protein</topology>
    </subcellularLocation>
</comment>
<evidence type="ECO:0000256" key="8">
    <source>
        <dbReference type="SAM" id="Phobius"/>
    </source>
</evidence>
<dbReference type="Gene3D" id="1.20.81.30">
    <property type="entry name" value="Type II secretion system (T2SS), domain F"/>
    <property type="match status" value="2"/>
</dbReference>
<dbReference type="InterPro" id="IPR042094">
    <property type="entry name" value="T2SS_GspF_sf"/>
</dbReference>
<keyword evidence="4" id="KW-0997">Cell inner membrane</keyword>
<reference evidence="10 11" key="1">
    <citation type="journal article" date="2016" name="Nat. Commun.">
        <title>Thousands of microbial genomes shed light on interconnected biogeochemical processes in an aquifer system.</title>
        <authorList>
            <person name="Anantharaman K."/>
            <person name="Brown C.T."/>
            <person name="Hug L.A."/>
            <person name="Sharon I."/>
            <person name="Castelle C.J."/>
            <person name="Probst A.J."/>
            <person name="Thomas B.C."/>
            <person name="Singh A."/>
            <person name="Wilkins M.J."/>
            <person name="Karaoz U."/>
            <person name="Brodie E.L."/>
            <person name="Williams K.H."/>
            <person name="Hubbard S.S."/>
            <person name="Banfield J.F."/>
        </authorList>
    </citation>
    <scope>NUCLEOTIDE SEQUENCE [LARGE SCALE GENOMIC DNA]</scope>
</reference>
<dbReference type="InterPro" id="IPR003004">
    <property type="entry name" value="GspF/PilC"/>
</dbReference>
<dbReference type="InterPro" id="IPR018076">
    <property type="entry name" value="T2SS_GspF_dom"/>
</dbReference>
<evidence type="ECO:0000256" key="5">
    <source>
        <dbReference type="ARBA" id="ARBA00022692"/>
    </source>
</evidence>
<evidence type="ECO:0000256" key="2">
    <source>
        <dbReference type="ARBA" id="ARBA00005745"/>
    </source>
</evidence>
<feature type="domain" description="Type II secretion system protein GspF" evidence="9">
    <location>
        <begin position="246"/>
        <end position="368"/>
    </location>
</feature>
<feature type="transmembrane region" description="Helical" evidence="8">
    <location>
        <begin position="349"/>
        <end position="373"/>
    </location>
</feature>
<evidence type="ECO:0000313" key="10">
    <source>
        <dbReference type="EMBL" id="OGZ11084.1"/>
    </source>
</evidence>
<evidence type="ECO:0000259" key="9">
    <source>
        <dbReference type="Pfam" id="PF00482"/>
    </source>
</evidence>
<dbReference type="PANTHER" id="PTHR30012:SF0">
    <property type="entry name" value="TYPE II SECRETION SYSTEM PROTEIN F-RELATED"/>
    <property type="match status" value="1"/>
</dbReference>
<organism evidence="10 11">
    <name type="scientific">Candidatus Lloydbacteria bacterium RIFCSPHIGHO2_02_FULL_51_22</name>
    <dbReference type="NCBI Taxonomy" id="1798663"/>
    <lineage>
        <taxon>Bacteria</taxon>
        <taxon>Candidatus Lloydiibacteriota</taxon>
    </lineage>
</organism>
<evidence type="ECO:0000256" key="7">
    <source>
        <dbReference type="ARBA" id="ARBA00023136"/>
    </source>
</evidence>
<evidence type="ECO:0000256" key="6">
    <source>
        <dbReference type="ARBA" id="ARBA00022989"/>
    </source>
</evidence>
<evidence type="ECO:0000256" key="4">
    <source>
        <dbReference type="ARBA" id="ARBA00022519"/>
    </source>
</evidence>
<evidence type="ECO:0000256" key="3">
    <source>
        <dbReference type="ARBA" id="ARBA00022475"/>
    </source>
</evidence>
<evidence type="ECO:0000313" key="11">
    <source>
        <dbReference type="Proteomes" id="UP000178099"/>
    </source>
</evidence>
<name>A0A1G2DBU8_9BACT</name>
<dbReference type="FunFam" id="1.20.81.30:FF:000001">
    <property type="entry name" value="Type II secretion system protein F"/>
    <property type="match status" value="2"/>
</dbReference>
<dbReference type="AlphaFoldDB" id="A0A1G2DBU8"/>
<gene>
    <name evidence="10" type="ORF">A3D67_01065</name>
</gene>
<evidence type="ECO:0000256" key="1">
    <source>
        <dbReference type="ARBA" id="ARBA00004429"/>
    </source>
</evidence>
<keyword evidence="6 8" id="KW-1133">Transmembrane helix</keyword>
<dbReference type="PRINTS" id="PR00812">
    <property type="entry name" value="BCTERIALGSPF"/>
</dbReference>
<feature type="domain" description="Type II secretion system protein GspF" evidence="9">
    <location>
        <begin position="42"/>
        <end position="165"/>
    </location>
</feature>
<keyword evidence="5 8" id="KW-0812">Transmembrane</keyword>